<gene>
    <name evidence="2" type="ORF">BK798_00550</name>
</gene>
<dbReference type="GeneID" id="78817327"/>
<dbReference type="Proteomes" id="UP000232133">
    <property type="component" value="Chromosome"/>
</dbReference>
<sequence length="125" mass="14740">MDIFDEYIVGNLSSINWCFENTHFIQRLDDNGISRDYIVDTVLNEEPLRYEPSGNHQYEVIFPAPKTKKYSEIKVVFACDNNTINLVTVMPNATTNRQKNTYKSQNYKSLEKKKQKAYSKRKKLY</sequence>
<organism evidence="2 3">
    <name type="scientific">Methanobrevibacter smithii</name>
    <dbReference type="NCBI Taxonomy" id="2173"/>
    <lineage>
        <taxon>Archaea</taxon>
        <taxon>Methanobacteriati</taxon>
        <taxon>Methanobacteriota</taxon>
        <taxon>Methanomada group</taxon>
        <taxon>Methanobacteria</taxon>
        <taxon>Methanobacteriales</taxon>
        <taxon>Methanobacteriaceae</taxon>
        <taxon>Methanobrevibacter</taxon>
    </lineage>
</organism>
<feature type="compositionally biased region" description="Basic residues" evidence="1">
    <location>
        <begin position="111"/>
        <end position="125"/>
    </location>
</feature>
<dbReference type="EMBL" id="CP017803">
    <property type="protein sequence ID" value="ATZ59005.1"/>
    <property type="molecule type" value="Genomic_DNA"/>
</dbReference>
<accession>A0A2H4U4G5</accession>
<reference evidence="2 3" key="1">
    <citation type="submission" date="2016-10" db="EMBL/GenBank/DDBJ databases">
        <authorList>
            <person name="Varghese N."/>
        </authorList>
    </citation>
    <scope>NUCLEOTIDE SEQUENCE [LARGE SCALE GENOMIC DNA]</scope>
    <source>
        <strain evidence="2 3">KB11</strain>
    </source>
</reference>
<protein>
    <submittedName>
        <fullName evidence="2">Uncharacterized protein</fullName>
    </submittedName>
</protein>
<evidence type="ECO:0000256" key="1">
    <source>
        <dbReference type="SAM" id="MobiDB-lite"/>
    </source>
</evidence>
<feature type="compositionally biased region" description="Polar residues" evidence="1">
    <location>
        <begin position="97"/>
        <end position="108"/>
    </location>
</feature>
<name>A0A2H4U4G5_METSM</name>
<evidence type="ECO:0000313" key="3">
    <source>
        <dbReference type="Proteomes" id="UP000232133"/>
    </source>
</evidence>
<proteinExistence type="predicted"/>
<evidence type="ECO:0000313" key="2">
    <source>
        <dbReference type="EMBL" id="ATZ59005.1"/>
    </source>
</evidence>
<dbReference type="AlphaFoldDB" id="A0A2H4U4G5"/>
<dbReference type="RefSeq" id="WP_004036396.1">
    <property type="nucleotide sequence ID" value="NZ_CAYARK010000136.1"/>
</dbReference>
<feature type="region of interest" description="Disordered" evidence="1">
    <location>
        <begin position="97"/>
        <end position="125"/>
    </location>
</feature>